<protein>
    <submittedName>
        <fullName evidence="1">DUF3304 domain-containing protein</fullName>
    </submittedName>
</protein>
<keyword evidence="2" id="KW-1185">Reference proteome</keyword>
<sequence>MLHKLCAYLILIISILLINGCFLKTTACGLGGGGTRCGSDNYQSSIWDDITSKHRKPLEILPDTPENFPNNYRIIFNKSQYVENGVLHHYVLLDMSVLQKESLSFLKMKGNFFKKIQDGNEVPEPNRINAILIDVDALPAGAKEEIKILTEPVEGKYFVSRLESYVDLEPLANHLGKLISARCVPPVLNSSFCSTGNYFDSRVIEDLPNIYTAEQWSVLSGPIEHWQYINRKGIYTNIPVSKLVLPENLFNSKPVSDSNLTFISAMSLTEIQRGKIRDLTEPDRIIHMVSLEYPELLQGISPYKQYTIAQDALQQINYRDDDIPRIKALVLPLINIQAQREGIDRSEYVSKHKSLLRYKIPVTTVSIGCYVHDGAGDIISYSIQKPFSEEVISALPCRRNAYYGGLFTLPDQWTPGISVKVRWNRPIEGIDNWIEKNVAIEKYDIPKTATVHFFANDEVRLISSNKNQWR</sequence>
<proteinExistence type="predicted"/>
<accession>A0A843YMT2</accession>
<dbReference type="Proteomes" id="UP000451565">
    <property type="component" value="Unassembled WGS sequence"/>
</dbReference>
<evidence type="ECO:0000313" key="2">
    <source>
        <dbReference type="Proteomes" id="UP000451565"/>
    </source>
</evidence>
<dbReference type="AlphaFoldDB" id="A0A843YMT2"/>
<dbReference type="Pfam" id="PF11745">
    <property type="entry name" value="DUF3304"/>
    <property type="match status" value="1"/>
</dbReference>
<organism evidence="1 2">
    <name type="scientific">Glaciimonas soli</name>
    <dbReference type="NCBI Taxonomy" id="2590999"/>
    <lineage>
        <taxon>Bacteria</taxon>
        <taxon>Pseudomonadati</taxon>
        <taxon>Pseudomonadota</taxon>
        <taxon>Betaproteobacteria</taxon>
        <taxon>Burkholderiales</taxon>
        <taxon>Oxalobacteraceae</taxon>
        <taxon>Glaciimonas</taxon>
    </lineage>
</organism>
<dbReference type="EMBL" id="WINI01000002">
    <property type="protein sequence ID" value="MQR00240.1"/>
    <property type="molecule type" value="Genomic_DNA"/>
</dbReference>
<name>A0A843YMT2_9BURK</name>
<comment type="caution">
    <text evidence="1">The sequence shown here is derived from an EMBL/GenBank/DDBJ whole genome shotgun (WGS) entry which is preliminary data.</text>
</comment>
<dbReference type="InterPro" id="IPR021733">
    <property type="entry name" value="DUF3304"/>
</dbReference>
<gene>
    <name evidence="1" type="ORF">GEV47_06060</name>
</gene>
<reference evidence="1 2" key="1">
    <citation type="submission" date="2019-10" db="EMBL/GenBank/DDBJ databases">
        <title>Glaciimonas soli sp. nov., a psychrophilic bacterium isolated from the forest soil of a high elevation mountain in Taiwan.</title>
        <authorList>
            <person name="Wang L.-T."/>
            <person name="Shieh W.Y."/>
        </authorList>
    </citation>
    <scope>NUCLEOTIDE SEQUENCE [LARGE SCALE GENOMIC DNA]</scope>
    <source>
        <strain evidence="1 2">GS1</strain>
    </source>
</reference>
<evidence type="ECO:0000313" key="1">
    <source>
        <dbReference type="EMBL" id="MQR00240.1"/>
    </source>
</evidence>
<dbReference type="OrthoDB" id="8656856at2"/>